<keyword evidence="2 6" id="KW-0812">Transmembrane</keyword>
<dbReference type="PATRIC" id="fig|1178515.4.peg.155"/>
<evidence type="ECO:0000313" key="8">
    <source>
        <dbReference type="EMBL" id="ANE45137.1"/>
    </source>
</evidence>
<dbReference type="RefSeq" id="WP_068603409.1">
    <property type="nucleotide sequence ID" value="NZ_CP011388.1"/>
</dbReference>
<dbReference type="InterPro" id="IPR011990">
    <property type="entry name" value="TPR-like_helical_dom_sf"/>
</dbReference>
<dbReference type="Gene3D" id="1.25.40.10">
    <property type="entry name" value="Tetratricopeptide repeat domain"/>
    <property type="match status" value="1"/>
</dbReference>
<reference evidence="8 9" key="1">
    <citation type="submission" date="2015-01" db="EMBL/GenBank/DDBJ databases">
        <title>Paenibacillus swuensis/DY6/whole genome sequencing.</title>
        <authorList>
            <person name="Kim M.K."/>
            <person name="Srinivasan S."/>
            <person name="Lee J.-J."/>
        </authorList>
    </citation>
    <scope>NUCLEOTIDE SEQUENCE [LARGE SCALE GENOMIC DNA]</scope>
    <source>
        <strain evidence="8 9">DY6</strain>
    </source>
</reference>
<feature type="transmembrane region" description="Helical" evidence="6">
    <location>
        <begin position="163"/>
        <end position="186"/>
    </location>
</feature>
<dbReference type="KEGG" id="pswu:SY83_00915"/>
<keyword evidence="3 6" id="KW-1133">Transmembrane helix</keyword>
<feature type="transmembrane region" description="Helical" evidence="6">
    <location>
        <begin position="303"/>
        <end position="323"/>
    </location>
</feature>
<organism evidence="8 9">
    <name type="scientific">Paenibacillus swuensis</name>
    <dbReference type="NCBI Taxonomy" id="1178515"/>
    <lineage>
        <taxon>Bacteria</taxon>
        <taxon>Bacillati</taxon>
        <taxon>Bacillota</taxon>
        <taxon>Bacilli</taxon>
        <taxon>Bacillales</taxon>
        <taxon>Paenibacillaceae</taxon>
        <taxon>Paenibacillus</taxon>
    </lineage>
</organism>
<dbReference type="Pfam" id="PF14559">
    <property type="entry name" value="TPR_19"/>
    <property type="match status" value="1"/>
</dbReference>
<feature type="transmembrane region" description="Helical" evidence="6">
    <location>
        <begin position="389"/>
        <end position="410"/>
    </location>
</feature>
<dbReference type="OrthoDB" id="1808577at2"/>
<keyword evidence="5" id="KW-0802">TPR repeat</keyword>
<dbReference type="InterPro" id="IPR007016">
    <property type="entry name" value="O-antigen_ligase-rel_domated"/>
</dbReference>
<feature type="transmembrane region" description="Helical" evidence="6">
    <location>
        <begin position="223"/>
        <end position="239"/>
    </location>
</feature>
<dbReference type="InterPro" id="IPR019734">
    <property type="entry name" value="TPR_rpt"/>
</dbReference>
<sequence length="695" mass="77264">MKSSWLALLIGLVCMLSAFRRGLFFDKDFYTLQWVLFGFAAVCLVYAITTRLLWIRTSGWALLPFSMALFYTVSTFMNPASVGGTIHEALRWTAYGCFLWLCVLYIQHRSHHRAVLNHILTASGLFILAGAWSGFYGLLDYPEIVQHASDERLSALGLRLSGYFQYANMFGAVMGAYLLYTMGGIVSPSSGQARSTTYLRIWLQAIPLVPYATAILLTESRGAWIAIGIGWMAGWICIAKAVKFNYALLSVLVLCAAGIAHFTIVSSIQSGPTSFPGIYSLIVISIILSMIIPLIVRLSMNRVVYLGSSAVIALGMLLFSFIIPATTTERVSGHYETANARAQFYNDAMTIISESPWAGSGGNSWGKLYTSYQSNPYVGSEVHSGYLDIWMDTGTVGGLLFIVMLLLFAVRVARRHSMLLAPLAVLFAHSAVDFDMSYGFFWILSFLWIALGGTDNLSLPRNHNAAEHFSFPWQKRATFALLLLLSAGIFYSVRMDAARFVISAVPGESLPTQAVRWWNSSNPLANRSGGAGGEPGLNQRQTALRLYPYSADDRLALAERLPKRKAIPLLKEGLRYEPRNPELHWQLGIAYSALGQMEAAEGEWQTAVESDPYDKRKQEQLIQLWYEAALQAGQRGEAEVARDYAVRSLDAYEAFAARARQADPEKKNDRLFFLTERAREAAIRTATRFQLPIPE</sequence>
<feature type="transmembrane region" description="Helical" evidence="6">
    <location>
        <begin position="119"/>
        <end position="139"/>
    </location>
</feature>
<accession>A0A172TE06</accession>
<dbReference type="AlphaFoldDB" id="A0A172TE06"/>
<dbReference type="PANTHER" id="PTHR37422">
    <property type="entry name" value="TEICHURONIC ACID BIOSYNTHESIS PROTEIN TUAE"/>
    <property type="match status" value="1"/>
</dbReference>
<feature type="transmembrane region" description="Helical" evidence="6">
    <location>
        <begin position="30"/>
        <end position="48"/>
    </location>
</feature>
<dbReference type="PANTHER" id="PTHR37422:SF13">
    <property type="entry name" value="LIPOPOLYSACCHARIDE BIOSYNTHESIS PROTEIN PA4999-RELATED"/>
    <property type="match status" value="1"/>
</dbReference>
<keyword evidence="4 6" id="KW-0472">Membrane</keyword>
<dbReference type="Pfam" id="PF04932">
    <property type="entry name" value="Wzy_C"/>
    <property type="match status" value="1"/>
</dbReference>
<feature type="domain" description="O-antigen ligase-related" evidence="7">
    <location>
        <begin position="283"/>
        <end position="402"/>
    </location>
</feature>
<dbReference type="PROSITE" id="PS50005">
    <property type="entry name" value="TPR"/>
    <property type="match status" value="1"/>
</dbReference>
<keyword evidence="9" id="KW-1185">Reference proteome</keyword>
<feature type="transmembrane region" description="Helical" evidence="6">
    <location>
        <begin position="89"/>
        <end position="107"/>
    </location>
</feature>
<proteinExistence type="predicted"/>
<name>A0A172TE06_9BACL</name>
<dbReference type="Proteomes" id="UP000076927">
    <property type="component" value="Chromosome"/>
</dbReference>
<feature type="transmembrane region" description="Helical" evidence="6">
    <location>
        <begin position="198"/>
        <end position="217"/>
    </location>
</feature>
<evidence type="ECO:0000256" key="1">
    <source>
        <dbReference type="ARBA" id="ARBA00004141"/>
    </source>
</evidence>
<feature type="transmembrane region" description="Helical" evidence="6">
    <location>
        <begin position="477"/>
        <end position="493"/>
    </location>
</feature>
<evidence type="ECO:0000259" key="7">
    <source>
        <dbReference type="Pfam" id="PF04932"/>
    </source>
</evidence>
<dbReference type="GO" id="GO:0016020">
    <property type="term" value="C:membrane"/>
    <property type="evidence" value="ECO:0007669"/>
    <property type="project" value="UniProtKB-SubCell"/>
</dbReference>
<evidence type="ECO:0000256" key="6">
    <source>
        <dbReference type="SAM" id="Phobius"/>
    </source>
</evidence>
<feature type="transmembrane region" description="Helical" evidence="6">
    <location>
        <begin position="277"/>
        <end position="296"/>
    </location>
</feature>
<feature type="transmembrane region" description="Helical" evidence="6">
    <location>
        <begin position="60"/>
        <end position="77"/>
    </location>
</feature>
<gene>
    <name evidence="8" type="ORF">SY83_00915</name>
</gene>
<evidence type="ECO:0000256" key="3">
    <source>
        <dbReference type="ARBA" id="ARBA00022989"/>
    </source>
</evidence>
<evidence type="ECO:0000256" key="2">
    <source>
        <dbReference type="ARBA" id="ARBA00022692"/>
    </source>
</evidence>
<feature type="repeat" description="TPR" evidence="5">
    <location>
        <begin position="581"/>
        <end position="614"/>
    </location>
</feature>
<evidence type="ECO:0000313" key="9">
    <source>
        <dbReference type="Proteomes" id="UP000076927"/>
    </source>
</evidence>
<protein>
    <recommendedName>
        <fullName evidence="7">O-antigen ligase-related domain-containing protein</fullName>
    </recommendedName>
</protein>
<dbReference type="SUPFAM" id="SSF48452">
    <property type="entry name" value="TPR-like"/>
    <property type="match status" value="1"/>
</dbReference>
<evidence type="ECO:0000256" key="4">
    <source>
        <dbReference type="ARBA" id="ARBA00023136"/>
    </source>
</evidence>
<dbReference type="EMBL" id="CP011388">
    <property type="protein sequence ID" value="ANE45137.1"/>
    <property type="molecule type" value="Genomic_DNA"/>
</dbReference>
<dbReference type="InterPro" id="IPR051533">
    <property type="entry name" value="WaaL-like"/>
</dbReference>
<dbReference type="STRING" id="1178515.SY83_00915"/>
<feature type="transmembrane region" description="Helical" evidence="6">
    <location>
        <begin position="438"/>
        <end position="457"/>
    </location>
</feature>
<evidence type="ECO:0000256" key="5">
    <source>
        <dbReference type="PROSITE-ProRule" id="PRU00339"/>
    </source>
</evidence>
<feature type="transmembrane region" description="Helical" evidence="6">
    <location>
        <begin position="246"/>
        <end position="265"/>
    </location>
</feature>
<comment type="subcellular location">
    <subcellularLocation>
        <location evidence="1">Membrane</location>
        <topology evidence="1">Multi-pass membrane protein</topology>
    </subcellularLocation>
</comment>